<dbReference type="Proteomes" id="UP001146793">
    <property type="component" value="Unassembled WGS sequence"/>
</dbReference>
<evidence type="ECO:0000256" key="2">
    <source>
        <dbReference type="SAM" id="Phobius"/>
    </source>
</evidence>
<reference evidence="3" key="1">
    <citation type="submission" date="2022-08" db="EMBL/GenBank/DDBJ databases">
        <title>Novel sulphate-reducing endosymbionts in the free-living metamonad Anaeramoeba.</title>
        <authorList>
            <person name="Jerlstrom-Hultqvist J."/>
            <person name="Cepicka I."/>
            <person name="Gallot-Lavallee L."/>
            <person name="Salas-Leiva D."/>
            <person name="Curtis B.A."/>
            <person name="Zahonova K."/>
            <person name="Pipaliya S."/>
            <person name="Dacks J."/>
            <person name="Roger A.J."/>
        </authorList>
    </citation>
    <scope>NUCLEOTIDE SEQUENCE</scope>
    <source>
        <strain evidence="3">Busselton2</strain>
    </source>
</reference>
<name>A0AAV7ZYB3_9EUKA</name>
<keyword evidence="2" id="KW-1133">Transmembrane helix</keyword>
<feature type="compositionally biased region" description="Low complexity" evidence="1">
    <location>
        <begin position="302"/>
        <end position="319"/>
    </location>
</feature>
<feature type="transmembrane region" description="Helical" evidence="2">
    <location>
        <begin position="263"/>
        <end position="284"/>
    </location>
</feature>
<feature type="transmembrane region" description="Helical" evidence="2">
    <location>
        <begin position="177"/>
        <end position="201"/>
    </location>
</feature>
<dbReference type="Pfam" id="PF02995">
    <property type="entry name" value="DUF229"/>
    <property type="match status" value="1"/>
</dbReference>
<organism evidence="3 4">
    <name type="scientific">Anaeramoeba flamelloides</name>
    <dbReference type="NCBI Taxonomy" id="1746091"/>
    <lineage>
        <taxon>Eukaryota</taxon>
        <taxon>Metamonada</taxon>
        <taxon>Anaeramoebidae</taxon>
        <taxon>Anaeramoeba</taxon>
    </lineage>
</organism>
<proteinExistence type="predicted"/>
<evidence type="ECO:0008006" key="5">
    <source>
        <dbReference type="Google" id="ProtNLM"/>
    </source>
</evidence>
<dbReference type="InterPro" id="IPR004245">
    <property type="entry name" value="DUF229"/>
</dbReference>
<feature type="transmembrane region" description="Helical" evidence="2">
    <location>
        <begin position="84"/>
        <end position="114"/>
    </location>
</feature>
<feature type="transmembrane region" description="Helical" evidence="2">
    <location>
        <begin position="134"/>
        <end position="156"/>
    </location>
</feature>
<evidence type="ECO:0000313" key="4">
    <source>
        <dbReference type="Proteomes" id="UP001146793"/>
    </source>
</evidence>
<dbReference type="InterPro" id="IPR017850">
    <property type="entry name" value="Alkaline_phosphatase_core_sf"/>
</dbReference>
<feature type="transmembrane region" description="Helical" evidence="2">
    <location>
        <begin position="44"/>
        <end position="63"/>
    </location>
</feature>
<dbReference type="GO" id="GO:0005615">
    <property type="term" value="C:extracellular space"/>
    <property type="evidence" value="ECO:0007669"/>
    <property type="project" value="TreeGrafter"/>
</dbReference>
<sequence length="849" mass="99530">MGLGKYFPEFVIELYKRTPLFLLFNLLFFYGSEALFPMHTKTRIIVVILVSKLVLTPSVYLMIRGREGYLKRYKIFSYMKALKLKYLCVYVLFGCFITYIIFLIYTLLSLLLGTKIDKSFQVLPLGLGDLETKTILSFVFIWLISFPMALVPFYLIEEILMRGVVFEIALSLTRKRFVDGLLCFLSVSFFNLFLSLQTHWFDLGFTTNHKADFFMSCVMCFMVEMLCCGIYFTLRNPLVSTIVKVNCILLIRFQNNFLIRRPILLFVFTFLLFLVLLVVLRKSFYPVIRKKKNKKCDNDLENNNNNNNSSNNNSNNSNNYTDKENEKFSNDKNENTITESKKANYAFEEEKIIKPNYFSRSKRYPNFPLLVLFTALMFVTIIGLLTLFLFLTTEHHINEPDIGSCNSNPLTVYHSNTKTLSVNHCQDYLRIETRKFVYFGLNTGENMNQEPNYEVVNRRSIYHQMGSKRILLDVPKDPTEVIYVLCSTFMGERVQSVPILNHYNETFFKSNMKRKVDPQPALPPNVLLLQFDGASREPFHSSMQQTFKTLRGLHNGGEGPIKWFSFDGYRLTGMNSLPNQIPIYSGSKHSLPTKDKKWIWNLYKDKDNGYLTVFIDQICKINDDCQKAFGISPTRKPDQTPFDHRLLYPFCDNTWYPYLDSYAHCLNGVYGHSINFYYLNEIFSSQLYQQYRKFVISTFYSTHETSLKVAQSADNDLSNFLYTFFNNNSKKKNDNNININNNNTIVILFSDHGIHYGPFQEKYHKYPLFELIIPSGIINKFPDLEQTLTDNLHAKFFSKDIYHTLKHFLTYPDELNKPQGVYSLFETIPKRSCKDIRFYEKEYCEAWKK</sequence>
<feature type="transmembrane region" description="Helical" evidence="2">
    <location>
        <begin position="213"/>
        <end position="234"/>
    </location>
</feature>
<feature type="transmembrane region" description="Helical" evidence="2">
    <location>
        <begin position="20"/>
        <end position="38"/>
    </location>
</feature>
<feature type="compositionally biased region" description="Basic and acidic residues" evidence="1">
    <location>
        <begin position="321"/>
        <end position="334"/>
    </location>
</feature>
<comment type="caution">
    <text evidence="3">The sequence shown here is derived from an EMBL/GenBank/DDBJ whole genome shotgun (WGS) entry which is preliminary data.</text>
</comment>
<feature type="transmembrane region" description="Helical" evidence="2">
    <location>
        <begin position="241"/>
        <end position="257"/>
    </location>
</feature>
<evidence type="ECO:0000313" key="3">
    <source>
        <dbReference type="EMBL" id="KAJ3445323.1"/>
    </source>
</evidence>
<keyword evidence="2" id="KW-0812">Transmembrane</keyword>
<protein>
    <recommendedName>
        <fullName evidence="5">Sulfatase N-terminal domain-containing protein</fullName>
    </recommendedName>
</protein>
<dbReference type="PANTHER" id="PTHR10974:SF1">
    <property type="entry name" value="FI08016P-RELATED"/>
    <property type="match status" value="1"/>
</dbReference>
<gene>
    <name evidence="3" type="ORF">M0812_11195</name>
</gene>
<accession>A0AAV7ZYB3</accession>
<feature type="region of interest" description="Disordered" evidence="1">
    <location>
        <begin position="296"/>
        <end position="334"/>
    </location>
</feature>
<evidence type="ECO:0000256" key="1">
    <source>
        <dbReference type="SAM" id="MobiDB-lite"/>
    </source>
</evidence>
<dbReference type="EMBL" id="JANTQA010000023">
    <property type="protein sequence ID" value="KAJ3445323.1"/>
    <property type="molecule type" value="Genomic_DNA"/>
</dbReference>
<dbReference type="SUPFAM" id="SSF53649">
    <property type="entry name" value="Alkaline phosphatase-like"/>
    <property type="match status" value="1"/>
</dbReference>
<dbReference type="AlphaFoldDB" id="A0AAV7ZYB3"/>
<dbReference type="PANTHER" id="PTHR10974">
    <property type="entry name" value="FI08016P-RELATED"/>
    <property type="match status" value="1"/>
</dbReference>
<feature type="transmembrane region" description="Helical" evidence="2">
    <location>
        <begin position="369"/>
        <end position="391"/>
    </location>
</feature>
<keyword evidence="2" id="KW-0472">Membrane</keyword>